<dbReference type="STRING" id="1797995.A2242_01310"/>
<dbReference type="EC" id="3.1.21.4" evidence="6"/>
<dbReference type="Pfam" id="PF09520">
    <property type="entry name" value="RE_TdeIII"/>
    <property type="match status" value="1"/>
</dbReference>
<evidence type="ECO:0000256" key="3">
    <source>
        <dbReference type="ARBA" id="ARBA00022759"/>
    </source>
</evidence>
<evidence type="ECO:0000256" key="4">
    <source>
        <dbReference type="ARBA" id="ARBA00022801"/>
    </source>
</evidence>
<evidence type="ECO:0000256" key="1">
    <source>
        <dbReference type="ARBA" id="ARBA00022722"/>
    </source>
</evidence>
<name>A0A1F5SNT4_9BACT</name>
<evidence type="ECO:0000313" key="7">
    <source>
        <dbReference type="EMBL" id="OGF28377.1"/>
    </source>
</evidence>
<dbReference type="InterPro" id="IPR019045">
    <property type="entry name" value="Restrct_endonuc_II_HinfI"/>
</dbReference>
<accession>A0A1F5SNT4</accession>
<protein>
    <recommendedName>
        <fullName evidence="6">type II site-specific deoxyribonuclease</fullName>
        <ecNumber evidence="6">3.1.21.4</ecNumber>
    </recommendedName>
</protein>
<dbReference type="GO" id="GO:0009307">
    <property type="term" value="P:DNA restriction-modification system"/>
    <property type="evidence" value="ECO:0007669"/>
    <property type="project" value="InterPro"/>
</dbReference>
<dbReference type="AlphaFoldDB" id="A0A1F5SNT4"/>
<comment type="caution">
    <text evidence="7">The sequence shown here is derived from an EMBL/GenBank/DDBJ whole genome shotgun (WGS) entry which is preliminary data.</text>
</comment>
<keyword evidence="4" id="KW-0378">Hydrolase</keyword>
<dbReference type="GO" id="GO:0009036">
    <property type="term" value="F:type II site-specific deoxyribonuclease activity"/>
    <property type="evidence" value="ECO:0007669"/>
    <property type="project" value="InterPro"/>
</dbReference>
<evidence type="ECO:0000256" key="6">
    <source>
        <dbReference type="ARBA" id="ARBA00093790"/>
    </source>
</evidence>
<keyword evidence="2" id="KW-0680">Restriction system</keyword>
<evidence type="ECO:0000313" key="8">
    <source>
        <dbReference type="Proteomes" id="UP000178925"/>
    </source>
</evidence>
<keyword evidence="1" id="KW-0540">Nuclease</keyword>
<dbReference type="GO" id="GO:0003677">
    <property type="term" value="F:DNA binding"/>
    <property type="evidence" value="ECO:0007669"/>
    <property type="project" value="InterPro"/>
</dbReference>
<organism evidence="7 8">
    <name type="scientific">Candidatus Falkowbacteria bacterium RIFOXYA2_FULL_47_9</name>
    <dbReference type="NCBI Taxonomy" id="1797995"/>
    <lineage>
        <taxon>Bacteria</taxon>
        <taxon>Candidatus Falkowiibacteriota</taxon>
    </lineage>
</organism>
<evidence type="ECO:0000256" key="2">
    <source>
        <dbReference type="ARBA" id="ARBA00022747"/>
    </source>
</evidence>
<dbReference type="EMBL" id="MFGC01000011">
    <property type="protein sequence ID" value="OGF28377.1"/>
    <property type="molecule type" value="Genomic_DNA"/>
</dbReference>
<gene>
    <name evidence="7" type="ORF">A2242_01310</name>
</gene>
<evidence type="ECO:0000256" key="5">
    <source>
        <dbReference type="ARBA" id="ARBA00093760"/>
    </source>
</evidence>
<comment type="catalytic activity">
    <reaction evidence="5">
        <text>Endonucleolytic cleavage of DNA to give specific double-stranded fragments with terminal 5'-phosphates.</text>
        <dbReference type="EC" id="3.1.21.4"/>
    </reaction>
</comment>
<keyword evidence="3" id="KW-0255">Endonuclease</keyword>
<proteinExistence type="predicted"/>
<reference evidence="7 8" key="1">
    <citation type="journal article" date="2016" name="Nat. Commun.">
        <title>Thousands of microbial genomes shed light on interconnected biogeochemical processes in an aquifer system.</title>
        <authorList>
            <person name="Anantharaman K."/>
            <person name="Brown C.T."/>
            <person name="Hug L.A."/>
            <person name="Sharon I."/>
            <person name="Castelle C.J."/>
            <person name="Probst A.J."/>
            <person name="Thomas B.C."/>
            <person name="Singh A."/>
            <person name="Wilkins M.J."/>
            <person name="Karaoz U."/>
            <person name="Brodie E.L."/>
            <person name="Williams K.H."/>
            <person name="Hubbard S.S."/>
            <person name="Banfield J.F."/>
        </authorList>
    </citation>
    <scope>NUCLEOTIDE SEQUENCE [LARGE SCALE GENOMIC DNA]</scope>
</reference>
<sequence>MALKNKLQSNIHNFLKERLLKKIDEYSLNADDSSKPFQYALFTKKGYLAKGFIHGCETALGNWHESIAKIIATENFKVAEKLQGANKLKGQITNEAQKTFENILSDLDSAIREPNHKKEAAEIFDASQNSNQTVNRIQTVDLFLKRKNGEEIYLEIKGPKPNKNEMRAAKRDLLEILAMKAREGKKVKIYLGMYYNPYYPKDYQRWTCLKFFNKGQDFLIGKDFWDFLGGNGTYENLIKIYEDVGEEIRPVLDKKFKYLTKA</sequence>
<dbReference type="Proteomes" id="UP000178925">
    <property type="component" value="Unassembled WGS sequence"/>
</dbReference>